<name>A4CEQ5_9GAMM</name>
<evidence type="ECO:0000313" key="3">
    <source>
        <dbReference type="Proteomes" id="UP000006201"/>
    </source>
</evidence>
<sequence length="149" mass="16192">MIKKFVMALSLLAVSCSQNLYADVSVGAGYQYGGALGVKYSQVHDKHIVYASAGLIGAALGYQYVISSDRRHIVGFAVGGEVLTSEKGFLALTYNYFSENVDQSGWTFGGSIGVRRTDVRVYDKTKLDIFGTEEVESKGLVGIHLGYRF</sequence>
<dbReference type="HOGENOM" id="CLU_1748110_0_0_6"/>
<feature type="chain" id="PRO_5002666047" description="Outer membrane protein beta-barrel domain-containing protein" evidence="1">
    <location>
        <begin position="23"/>
        <end position="149"/>
    </location>
</feature>
<evidence type="ECO:0000313" key="2">
    <source>
        <dbReference type="EMBL" id="EAR26784.1"/>
    </source>
</evidence>
<organism evidence="2 3">
    <name type="scientific">Pseudoalteromonas tunicata D2</name>
    <dbReference type="NCBI Taxonomy" id="87626"/>
    <lineage>
        <taxon>Bacteria</taxon>
        <taxon>Pseudomonadati</taxon>
        <taxon>Pseudomonadota</taxon>
        <taxon>Gammaproteobacteria</taxon>
        <taxon>Alteromonadales</taxon>
        <taxon>Pseudoalteromonadaceae</taxon>
        <taxon>Pseudoalteromonas</taxon>
    </lineage>
</organism>
<accession>A4CEQ5</accession>
<dbReference type="eggNOG" id="ENOG50335YB">
    <property type="taxonomic scope" value="Bacteria"/>
</dbReference>
<comment type="caution">
    <text evidence="2">The sequence shown here is derived from an EMBL/GenBank/DDBJ whole genome shotgun (WGS) entry which is preliminary data.</text>
</comment>
<keyword evidence="1" id="KW-0732">Signal</keyword>
<dbReference type="STRING" id="87626.PTD2_16606"/>
<protein>
    <recommendedName>
        <fullName evidence="4">Outer membrane protein beta-barrel domain-containing protein</fullName>
    </recommendedName>
</protein>
<dbReference type="OrthoDB" id="6305243at2"/>
<evidence type="ECO:0000256" key="1">
    <source>
        <dbReference type="SAM" id="SignalP"/>
    </source>
</evidence>
<dbReference type="EMBL" id="AAOH01000009">
    <property type="protein sequence ID" value="EAR26784.1"/>
    <property type="molecule type" value="Genomic_DNA"/>
</dbReference>
<dbReference type="PROSITE" id="PS51257">
    <property type="entry name" value="PROKAR_LIPOPROTEIN"/>
    <property type="match status" value="1"/>
</dbReference>
<keyword evidence="3" id="KW-1185">Reference proteome</keyword>
<dbReference type="AlphaFoldDB" id="A4CEQ5"/>
<dbReference type="Proteomes" id="UP000006201">
    <property type="component" value="Unassembled WGS sequence"/>
</dbReference>
<feature type="signal peptide" evidence="1">
    <location>
        <begin position="1"/>
        <end position="22"/>
    </location>
</feature>
<gene>
    <name evidence="2" type="ORF">PTD2_16606</name>
</gene>
<dbReference type="RefSeq" id="WP_009840564.1">
    <property type="nucleotide sequence ID" value="NZ_CH959302.1"/>
</dbReference>
<evidence type="ECO:0008006" key="4">
    <source>
        <dbReference type="Google" id="ProtNLM"/>
    </source>
</evidence>
<reference evidence="2 3" key="1">
    <citation type="submission" date="2006-02" db="EMBL/GenBank/DDBJ databases">
        <authorList>
            <person name="Moran M.A."/>
            <person name="Kjelleberg S."/>
            <person name="Egan S."/>
            <person name="Saunders N."/>
            <person name="Thomas T."/>
            <person name="Ferriera S."/>
            <person name="Johnson J."/>
            <person name="Kravitz S."/>
            <person name="Halpern A."/>
            <person name="Remington K."/>
            <person name="Beeson K."/>
            <person name="Tran B."/>
            <person name="Rogers Y.-H."/>
            <person name="Friedman R."/>
            <person name="Venter J.C."/>
        </authorList>
    </citation>
    <scope>NUCLEOTIDE SEQUENCE [LARGE SCALE GENOMIC DNA]</scope>
    <source>
        <strain evidence="2 3">D2</strain>
    </source>
</reference>
<proteinExistence type="predicted"/>